<dbReference type="InterPro" id="IPR036236">
    <property type="entry name" value="Znf_C2H2_sf"/>
</dbReference>
<feature type="domain" description="C2H2-type" evidence="3">
    <location>
        <begin position="700"/>
        <end position="721"/>
    </location>
</feature>
<feature type="domain" description="C2H2-type" evidence="3">
    <location>
        <begin position="644"/>
        <end position="671"/>
    </location>
</feature>
<dbReference type="SMR" id="B3ML67"/>
<name>B3ML67_DROAN</name>
<dbReference type="GO" id="GO:0003700">
    <property type="term" value="F:DNA-binding transcription factor activity"/>
    <property type="evidence" value="ECO:0007669"/>
    <property type="project" value="TreeGrafter"/>
</dbReference>
<dbReference type="EMBL" id="CH902620">
    <property type="protein sequence ID" value="EDV31685.2"/>
    <property type="molecule type" value="Genomic_DNA"/>
</dbReference>
<evidence type="ECO:0000313" key="5">
    <source>
        <dbReference type="Proteomes" id="UP000007801"/>
    </source>
</evidence>
<dbReference type="KEGG" id="dan:6498287"/>
<keyword evidence="1" id="KW-0479">Metal-binding</keyword>
<dbReference type="Pfam" id="PF00096">
    <property type="entry name" value="zf-C2H2"/>
    <property type="match status" value="3"/>
</dbReference>
<dbReference type="PANTHER" id="PTHR16515">
    <property type="entry name" value="PR DOMAIN ZINC FINGER PROTEIN"/>
    <property type="match status" value="1"/>
</dbReference>
<dbReference type="Gene3D" id="3.30.160.60">
    <property type="entry name" value="Classic Zinc Finger"/>
    <property type="match status" value="4"/>
</dbReference>
<feature type="region of interest" description="Disordered" evidence="2">
    <location>
        <begin position="556"/>
        <end position="587"/>
    </location>
</feature>
<dbReference type="OrthoDB" id="3437960at2759"/>
<keyword evidence="1" id="KW-0863">Zinc-finger</keyword>
<reference evidence="4 5" key="1">
    <citation type="journal article" date="2007" name="Nature">
        <title>Evolution of genes and genomes on the Drosophila phylogeny.</title>
        <authorList>
            <consortium name="Drosophila 12 Genomes Consortium"/>
            <person name="Clark A.G."/>
            <person name="Eisen M.B."/>
            <person name="Smith D.R."/>
            <person name="Bergman C.M."/>
            <person name="Oliver B."/>
            <person name="Markow T.A."/>
            <person name="Kaufman T.C."/>
            <person name="Kellis M."/>
            <person name="Gelbart W."/>
            <person name="Iyer V.N."/>
            <person name="Pollard D.A."/>
            <person name="Sackton T.B."/>
            <person name="Larracuente A.M."/>
            <person name="Singh N.D."/>
            <person name="Abad J.P."/>
            <person name="Abt D.N."/>
            <person name="Adryan B."/>
            <person name="Aguade M."/>
            <person name="Akashi H."/>
            <person name="Anderson W.W."/>
            <person name="Aquadro C.F."/>
            <person name="Ardell D.H."/>
            <person name="Arguello R."/>
            <person name="Artieri C.G."/>
            <person name="Barbash D.A."/>
            <person name="Barker D."/>
            <person name="Barsanti P."/>
            <person name="Batterham P."/>
            <person name="Batzoglou S."/>
            <person name="Begun D."/>
            <person name="Bhutkar A."/>
            <person name="Blanco E."/>
            <person name="Bosak S.A."/>
            <person name="Bradley R.K."/>
            <person name="Brand A.D."/>
            <person name="Brent M.R."/>
            <person name="Brooks A.N."/>
            <person name="Brown R.H."/>
            <person name="Butlin R.K."/>
            <person name="Caggese C."/>
            <person name="Calvi B.R."/>
            <person name="Bernardo de Carvalho A."/>
            <person name="Caspi A."/>
            <person name="Castrezana S."/>
            <person name="Celniker S.E."/>
            <person name="Chang J.L."/>
            <person name="Chapple C."/>
            <person name="Chatterji S."/>
            <person name="Chinwalla A."/>
            <person name="Civetta A."/>
            <person name="Clifton S.W."/>
            <person name="Comeron J.M."/>
            <person name="Costello J.C."/>
            <person name="Coyne J.A."/>
            <person name="Daub J."/>
            <person name="David R.G."/>
            <person name="Delcher A.L."/>
            <person name="Delehaunty K."/>
            <person name="Do C.B."/>
            <person name="Ebling H."/>
            <person name="Edwards K."/>
            <person name="Eickbush T."/>
            <person name="Evans J.D."/>
            <person name="Filipski A."/>
            <person name="Findeiss S."/>
            <person name="Freyhult E."/>
            <person name="Fulton L."/>
            <person name="Fulton R."/>
            <person name="Garcia A.C."/>
            <person name="Gardiner A."/>
            <person name="Garfield D.A."/>
            <person name="Garvin B.E."/>
            <person name="Gibson G."/>
            <person name="Gilbert D."/>
            <person name="Gnerre S."/>
            <person name="Godfrey J."/>
            <person name="Good R."/>
            <person name="Gotea V."/>
            <person name="Gravely B."/>
            <person name="Greenberg A.J."/>
            <person name="Griffiths-Jones S."/>
            <person name="Gross S."/>
            <person name="Guigo R."/>
            <person name="Gustafson E.A."/>
            <person name="Haerty W."/>
            <person name="Hahn M.W."/>
            <person name="Halligan D.L."/>
            <person name="Halpern A.L."/>
            <person name="Halter G.M."/>
            <person name="Han M.V."/>
            <person name="Heger A."/>
            <person name="Hillier L."/>
            <person name="Hinrichs A.S."/>
            <person name="Holmes I."/>
            <person name="Hoskins R.A."/>
            <person name="Hubisz M.J."/>
            <person name="Hultmark D."/>
            <person name="Huntley M.A."/>
            <person name="Jaffe D.B."/>
            <person name="Jagadeeshan S."/>
            <person name="Jeck W.R."/>
            <person name="Johnson J."/>
            <person name="Jones C.D."/>
            <person name="Jordan W.C."/>
            <person name="Karpen G.H."/>
            <person name="Kataoka E."/>
            <person name="Keightley P.D."/>
            <person name="Kheradpour P."/>
            <person name="Kirkness E.F."/>
            <person name="Koerich L.B."/>
            <person name="Kristiansen K."/>
            <person name="Kudrna D."/>
            <person name="Kulathinal R.J."/>
            <person name="Kumar S."/>
            <person name="Kwok R."/>
            <person name="Lander E."/>
            <person name="Langley C.H."/>
            <person name="Lapoint R."/>
            <person name="Lazzaro B.P."/>
            <person name="Lee S.J."/>
            <person name="Levesque L."/>
            <person name="Li R."/>
            <person name="Lin C.F."/>
            <person name="Lin M.F."/>
            <person name="Lindblad-Toh K."/>
            <person name="Llopart A."/>
            <person name="Long M."/>
            <person name="Low L."/>
            <person name="Lozovsky E."/>
            <person name="Lu J."/>
            <person name="Luo M."/>
            <person name="Machado C.A."/>
            <person name="Makalowski W."/>
            <person name="Marzo M."/>
            <person name="Matsuda M."/>
            <person name="Matzkin L."/>
            <person name="McAllister B."/>
            <person name="McBride C.S."/>
            <person name="McKernan B."/>
            <person name="McKernan K."/>
            <person name="Mendez-Lago M."/>
            <person name="Minx P."/>
            <person name="Mollenhauer M.U."/>
            <person name="Montooth K."/>
            <person name="Mount S.M."/>
            <person name="Mu X."/>
            <person name="Myers E."/>
            <person name="Negre B."/>
            <person name="Newfeld S."/>
            <person name="Nielsen R."/>
            <person name="Noor M.A."/>
            <person name="O'Grady P."/>
            <person name="Pachter L."/>
            <person name="Papaceit M."/>
            <person name="Parisi M.J."/>
            <person name="Parisi M."/>
            <person name="Parts L."/>
            <person name="Pedersen J.S."/>
            <person name="Pesole G."/>
            <person name="Phillippy A.M."/>
            <person name="Ponting C.P."/>
            <person name="Pop M."/>
            <person name="Porcelli D."/>
            <person name="Powell J.R."/>
            <person name="Prohaska S."/>
            <person name="Pruitt K."/>
            <person name="Puig M."/>
            <person name="Quesneville H."/>
            <person name="Ram K.R."/>
            <person name="Rand D."/>
            <person name="Rasmussen M.D."/>
            <person name="Reed L.K."/>
            <person name="Reenan R."/>
            <person name="Reily A."/>
            <person name="Remington K.A."/>
            <person name="Rieger T.T."/>
            <person name="Ritchie M.G."/>
            <person name="Robin C."/>
            <person name="Rogers Y.H."/>
            <person name="Rohde C."/>
            <person name="Rozas J."/>
            <person name="Rubenfield M.J."/>
            <person name="Ruiz A."/>
            <person name="Russo S."/>
            <person name="Salzberg S.L."/>
            <person name="Sanchez-Gracia A."/>
            <person name="Saranga D.J."/>
            <person name="Sato H."/>
            <person name="Schaeffer S.W."/>
            <person name="Schatz M.C."/>
            <person name="Schlenke T."/>
            <person name="Schwartz R."/>
            <person name="Segarra C."/>
            <person name="Singh R.S."/>
            <person name="Sirot L."/>
            <person name="Sirota M."/>
            <person name="Sisneros N.B."/>
            <person name="Smith C.D."/>
            <person name="Smith T.F."/>
            <person name="Spieth J."/>
            <person name="Stage D.E."/>
            <person name="Stark A."/>
            <person name="Stephan W."/>
            <person name="Strausberg R.L."/>
            <person name="Strempel S."/>
            <person name="Sturgill D."/>
            <person name="Sutton G."/>
            <person name="Sutton G.G."/>
            <person name="Tao W."/>
            <person name="Teichmann S."/>
            <person name="Tobari Y.N."/>
            <person name="Tomimura Y."/>
            <person name="Tsolas J.M."/>
            <person name="Valente V.L."/>
            <person name="Venter E."/>
            <person name="Venter J.C."/>
            <person name="Vicario S."/>
            <person name="Vieira F.G."/>
            <person name="Vilella A.J."/>
            <person name="Villasante A."/>
            <person name="Walenz B."/>
            <person name="Wang J."/>
            <person name="Wasserman M."/>
            <person name="Watts T."/>
            <person name="Wilson D."/>
            <person name="Wilson R.K."/>
            <person name="Wing R.A."/>
            <person name="Wolfner M.F."/>
            <person name="Wong A."/>
            <person name="Wong G.K."/>
            <person name="Wu C.I."/>
            <person name="Wu G."/>
            <person name="Yamamoto D."/>
            <person name="Yang H.P."/>
            <person name="Yang S.P."/>
            <person name="Yorke J.A."/>
            <person name="Yoshida K."/>
            <person name="Zdobnov E."/>
            <person name="Zhang P."/>
            <person name="Zhang Y."/>
            <person name="Zimin A.V."/>
            <person name="Baldwin J."/>
            <person name="Abdouelleil A."/>
            <person name="Abdulkadir J."/>
            <person name="Abebe A."/>
            <person name="Abera B."/>
            <person name="Abreu J."/>
            <person name="Acer S.C."/>
            <person name="Aftuck L."/>
            <person name="Alexander A."/>
            <person name="An P."/>
            <person name="Anderson E."/>
            <person name="Anderson S."/>
            <person name="Arachi H."/>
            <person name="Azer M."/>
            <person name="Bachantsang P."/>
            <person name="Barry A."/>
            <person name="Bayul T."/>
            <person name="Berlin A."/>
            <person name="Bessette D."/>
            <person name="Bloom T."/>
            <person name="Blye J."/>
            <person name="Boguslavskiy L."/>
            <person name="Bonnet C."/>
            <person name="Boukhgalter B."/>
            <person name="Bourzgui I."/>
            <person name="Brown A."/>
            <person name="Cahill P."/>
            <person name="Channer S."/>
            <person name="Cheshatsang Y."/>
            <person name="Chuda L."/>
            <person name="Citroen M."/>
            <person name="Collymore A."/>
            <person name="Cooke P."/>
            <person name="Costello M."/>
            <person name="D'Aco K."/>
            <person name="Daza R."/>
            <person name="De Haan G."/>
            <person name="DeGray S."/>
            <person name="DeMaso C."/>
            <person name="Dhargay N."/>
            <person name="Dooley K."/>
            <person name="Dooley E."/>
            <person name="Doricent M."/>
            <person name="Dorje P."/>
            <person name="Dorjee K."/>
            <person name="Dupes A."/>
            <person name="Elong R."/>
            <person name="Falk J."/>
            <person name="Farina A."/>
            <person name="Faro S."/>
            <person name="Ferguson D."/>
            <person name="Fisher S."/>
            <person name="Foley C.D."/>
            <person name="Franke A."/>
            <person name="Friedrich D."/>
            <person name="Gadbois L."/>
            <person name="Gearin G."/>
            <person name="Gearin C.R."/>
            <person name="Giannoukos G."/>
            <person name="Goode T."/>
            <person name="Graham J."/>
            <person name="Grandbois E."/>
            <person name="Grewal S."/>
            <person name="Gyaltsen K."/>
            <person name="Hafez N."/>
            <person name="Hagos B."/>
            <person name="Hall J."/>
            <person name="Henson C."/>
            <person name="Hollinger A."/>
            <person name="Honan T."/>
            <person name="Huard M.D."/>
            <person name="Hughes L."/>
            <person name="Hurhula B."/>
            <person name="Husby M.E."/>
            <person name="Kamat A."/>
            <person name="Kanga B."/>
            <person name="Kashin S."/>
            <person name="Khazanovich D."/>
            <person name="Kisner P."/>
            <person name="Lance K."/>
            <person name="Lara M."/>
            <person name="Lee W."/>
            <person name="Lennon N."/>
            <person name="Letendre F."/>
            <person name="LeVine R."/>
            <person name="Lipovsky A."/>
            <person name="Liu X."/>
            <person name="Liu J."/>
            <person name="Liu S."/>
            <person name="Lokyitsang T."/>
            <person name="Lokyitsang Y."/>
            <person name="Lubonja R."/>
            <person name="Lui A."/>
            <person name="MacDonald P."/>
            <person name="Magnisalis V."/>
            <person name="Maru K."/>
            <person name="Matthews C."/>
            <person name="McCusker W."/>
            <person name="McDonough S."/>
            <person name="Mehta T."/>
            <person name="Meldrim J."/>
            <person name="Meneus L."/>
            <person name="Mihai O."/>
            <person name="Mihalev A."/>
            <person name="Mihova T."/>
            <person name="Mittelman R."/>
            <person name="Mlenga V."/>
            <person name="Montmayeur A."/>
            <person name="Mulrain L."/>
            <person name="Navidi A."/>
            <person name="Naylor J."/>
            <person name="Negash T."/>
            <person name="Nguyen T."/>
            <person name="Nguyen N."/>
            <person name="Nicol R."/>
            <person name="Norbu C."/>
            <person name="Norbu N."/>
            <person name="Novod N."/>
            <person name="O'Neill B."/>
            <person name="Osman S."/>
            <person name="Markiewicz E."/>
            <person name="Oyono O.L."/>
            <person name="Patti C."/>
            <person name="Phunkhang P."/>
            <person name="Pierre F."/>
            <person name="Priest M."/>
            <person name="Raghuraman S."/>
            <person name="Rege F."/>
            <person name="Reyes R."/>
            <person name="Rise C."/>
            <person name="Rogov P."/>
            <person name="Ross K."/>
            <person name="Ryan E."/>
            <person name="Settipalli S."/>
            <person name="Shea T."/>
            <person name="Sherpa N."/>
            <person name="Shi L."/>
            <person name="Shih D."/>
            <person name="Sparrow T."/>
            <person name="Spaulding J."/>
            <person name="Stalker J."/>
            <person name="Stange-Thomann N."/>
            <person name="Stavropoulos S."/>
            <person name="Stone C."/>
            <person name="Strader C."/>
            <person name="Tesfaye S."/>
            <person name="Thomson T."/>
            <person name="Thoulutsang Y."/>
            <person name="Thoulutsang D."/>
            <person name="Topham K."/>
            <person name="Topping I."/>
            <person name="Tsamla T."/>
            <person name="Vassiliev H."/>
            <person name="Vo A."/>
            <person name="Wangchuk T."/>
            <person name="Wangdi T."/>
            <person name="Weiand M."/>
            <person name="Wilkinson J."/>
            <person name="Wilson A."/>
            <person name="Yadav S."/>
            <person name="Young G."/>
            <person name="Yu Q."/>
            <person name="Zembek L."/>
            <person name="Zhong D."/>
            <person name="Zimmer A."/>
            <person name="Zwirko Z."/>
            <person name="Jaffe D.B."/>
            <person name="Alvarez P."/>
            <person name="Brockman W."/>
            <person name="Butler J."/>
            <person name="Chin C."/>
            <person name="Gnerre S."/>
            <person name="Grabherr M."/>
            <person name="Kleber M."/>
            <person name="Mauceli E."/>
            <person name="MacCallum I."/>
        </authorList>
    </citation>
    <scope>NUCLEOTIDE SEQUENCE [LARGE SCALE GENOMIC DNA]</scope>
    <source>
        <strain evidence="5">Tucson 14024-0371.13</strain>
    </source>
</reference>
<dbReference type="GO" id="GO:0000977">
    <property type="term" value="F:RNA polymerase II transcription regulatory region sequence-specific DNA binding"/>
    <property type="evidence" value="ECO:0007669"/>
    <property type="project" value="TreeGrafter"/>
</dbReference>
<sequence length="786" mass="89729">MDVGFGAIQEVVDICDTRVKMEPDDVEENDLTDSGMEISNAEESMKIIEESSHMITVPVRDTETEDERRLILNAQQLFQASSAEDTKTFECHICHFPSYTERDNSAHLSNHQKNLHFCLYMCGVWVNSLEKVLEHEYRYHSQPGSDLSCRICDFSTQSADKLANHMENHSTVYRFVCSLCRRDFESSQDLRIHRKVSNAICGRVQFKQTRAELVASSKRVFPRVRNNVLVKTEPHYTQEWETCPPIIVKTEPDDEQMSEMDIKQEIEPSEPSKSIWSNLPVCLRGKLRLPALPAEGRNKLSPKISIDNMNCIQQTTDQTHKKPIAMNILKSLPTNCMSITLPSSTKIRKIEALENINEPSTVGQGNVEESSSTFHLPKSISIRKVQAVEKSKLISTPVAPAAPEPPLKWTLPKQLQNRNPFEILDAYDNLKSKPESMKMISDIRNKILSIEKTLPLPGTVLQSPFRKDGPKPVEVLLDSLSSFVMKELREKFPNFRFLWSCPICPWAYEKNRAFRTHLSTEHSLKPDLLNKLKVSIKPYDCRQKNALNVPVPSIKSLDSQPQVSEPSKSFAEIPTKKEASPSFEDVEVSISPAGQIQSGKKKKDKPTTPKERISTYQCSECSKVFTTHGALRIHKTIHTGELPYKCDFCDKRFRTPGQVRVHHRRHTGEKPFKCKFCSLEFTHRETLISHISRHIGMKRYKCYGCDKNFVVVSGLRAHRRIRPDTCGKVKFTARAHGPRVRVIKGEVVFESHPEHNGYLRSEDPLNILSERGQVDFSSHDITEDEK</sequence>
<protein>
    <recommendedName>
        <fullName evidence="3">C2H2-type domain-containing protein</fullName>
    </recommendedName>
</protein>
<feature type="compositionally biased region" description="Polar residues" evidence="2">
    <location>
        <begin position="556"/>
        <end position="567"/>
    </location>
</feature>
<feature type="domain" description="C2H2-type" evidence="3">
    <location>
        <begin position="175"/>
        <end position="196"/>
    </location>
</feature>
<dbReference type="InParanoid" id="B3ML67"/>
<accession>B3ML67</accession>
<dbReference type="FunCoup" id="B3ML67">
    <property type="interactions" value="470"/>
</dbReference>
<feature type="domain" description="C2H2-type" evidence="3">
    <location>
        <begin position="672"/>
        <end position="699"/>
    </location>
</feature>
<dbReference type="InterPro" id="IPR013087">
    <property type="entry name" value="Znf_C2H2_type"/>
</dbReference>
<dbReference type="PANTHER" id="PTHR16515:SF32">
    <property type="entry name" value="PR DOMAIN ZINC FINGER PROTEIN 5"/>
    <property type="match status" value="1"/>
</dbReference>
<dbReference type="GO" id="GO:0008270">
    <property type="term" value="F:zinc ion binding"/>
    <property type="evidence" value="ECO:0007669"/>
    <property type="project" value="UniProtKB-KW"/>
</dbReference>
<dbReference type="FunFam" id="3.30.160.60:FF:002336">
    <property type="entry name" value="Regular, isoform C"/>
    <property type="match status" value="1"/>
</dbReference>
<dbReference type="GO" id="GO:0045892">
    <property type="term" value="P:negative regulation of DNA-templated transcription"/>
    <property type="evidence" value="ECO:0007669"/>
    <property type="project" value="TreeGrafter"/>
</dbReference>
<dbReference type="HOGENOM" id="CLU_347573_0_0_1"/>
<evidence type="ECO:0000313" key="4">
    <source>
        <dbReference type="EMBL" id="EDV31685.2"/>
    </source>
</evidence>
<evidence type="ECO:0000259" key="3">
    <source>
        <dbReference type="PROSITE" id="PS50157"/>
    </source>
</evidence>
<dbReference type="SUPFAM" id="SSF57667">
    <property type="entry name" value="beta-beta-alpha zinc fingers"/>
    <property type="match status" value="3"/>
</dbReference>
<dbReference type="InterPro" id="IPR050331">
    <property type="entry name" value="Zinc_finger"/>
</dbReference>
<dbReference type="FunFam" id="3.30.160.60:FF:003184">
    <property type="entry name" value="Uncharacterized protein, isoform E"/>
    <property type="match status" value="1"/>
</dbReference>
<gene>
    <name evidence="4" type="primary">Dana\GF15479</name>
    <name evidence="4" type="synonym">dana_GLEANR_16245</name>
    <name evidence="4" type="ORF">GF15479</name>
</gene>
<dbReference type="GeneID" id="6498287"/>
<keyword evidence="1" id="KW-0862">Zinc</keyword>
<keyword evidence="5" id="KW-1185">Reference proteome</keyword>
<dbReference type="AlphaFoldDB" id="B3ML67"/>
<evidence type="ECO:0000256" key="2">
    <source>
        <dbReference type="SAM" id="MobiDB-lite"/>
    </source>
</evidence>
<dbReference type="STRING" id="7217.B3ML67"/>
<evidence type="ECO:0000256" key="1">
    <source>
        <dbReference type="PROSITE-ProRule" id="PRU00042"/>
    </source>
</evidence>
<dbReference type="PROSITE" id="PS00028">
    <property type="entry name" value="ZINC_FINGER_C2H2_1"/>
    <property type="match status" value="4"/>
</dbReference>
<feature type="domain" description="C2H2-type" evidence="3">
    <location>
        <begin position="616"/>
        <end position="643"/>
    </location>
</feature>
<dbReference type="PROSITE" id="PS50157">
    <property type="entry name" value="ZINC_FINGER_C2H2_2"/>
    <property type="match status" value="5"/>
</dbReference>
<dbReference type="Proteomes" id="UP000007801">
    <property type="component" value="Unassembled WGS sequence"/>
</dbReference>
<dbReference type="SMART" id="SM00355">
    <property type="entry name" value="ZnF_C2H2"/>
    <property type="match status" value="9"/>
</dbReference>
<organism evidence="4 5">
    <name type="scientific">Drosophila ananassae</name>
    <name type="common">Fruit fly</name>
    <dbReference type="NCBI Taxonomy" id="7217"/>
    <lineage>
        <taxon>Eukaryota</taxon>
        <taxon>Metazoa</taxon>
        <taxon>Ecdysozoa</taxon>
        <taxon>Arthropoda</taxon>
        <taxon>Hexapoda</taxon>
        <taxon>Insecta</taxon>
        <taxon>Pterygota</taxon>
        <taxon>Neoptera</taxon>
        <taxon>Endopterygota</taxon>
        <taxon>Diptera</taxon>
        <taxon>Brachycera</taxon>
        <taxon>Muscomorpha</taxon>
        <taxon>Ephydroidea</taxon>
        <taxon>Drosophilidae</taxon>
        <taxon>Drosophila</taxon>
        <taxon>Sophophora</taxon>
    </lineage>
</organism>
<dbReference type="GO" id="GO:0005634">
    <property type="term" value="C:nucleus"/>
    <property type="evidence" value="ECO:0007669"/>
    <property type="project" value="TreeGrafter"/>
</dbReference>
<dbReference type="eggNOG" id="KOG1721">
    <property type="taxonomic scope" value="Eukaryota"/>
</dbReference>
<proteinExistence type="predicted"/>